<evidence type="ECO:0000256" key="1">
    <source>
        <dbReference type="SAM" id="MobiDB-lite"/>
    </source>
</evidence>
<dbReference type="EMBL" id="JABEZX010000004">
    <property type="protein sequence ID" value="MBA0554475.1"/>
    <property type="molecule type" value="Genomic_DNA"/>
</dbReference>
<dbReference type="Proteomes" id="UP000593572">
    <property type="component" value="Unassembled WGS sequence"/>
</dbReference>
<evidence type="ECO:0000313" key="3">
    <source>
        <dbReference type="Proteomes" id="UP000593572"/>
    </source>
</evidence>
<proteinExistence type="predicted"/>
<organism evidence="2 3">
    <name type="scientific">Gossypium lobatum</name>
    <dbReference type="NCBI Taxonomy" id="34289"/>
    <lineage>
        <taxon>Eukaryota</taxon>
        <taxon>Viridiplantae</taxon>
        <taxon>Streptophyta</taxon>
        <taxon>Embryophyta</taxon>
        <taxon>Tracheophyta</taxon>
        <taxon>Spermatophyta</taxon>
        <taxon>Magnoliopsida</taxon>
        <taxon>eudicotyledons</taxon>
        <taxon>Gunneridae</taxon>
        <taxon>Pentapetalae</taxon>
        <taxon>rosids</taxon>
        <taxon>malvids</taxon>
        <taxon>Malvales</taxon>
        <taxon>Malvaceae</taxon>
        <taxon>Malvoideae</taxon>
        <taxon>Gossypium</taxon>
    </lineage>
</organism>
<comment type="caution">
    <text evidence="2">The sequence shown here is derived from an EMBL/GenBank/DDBJ whole genome shotgun (WGS) entry which is preliminary data.</text>
</comment>
<dbReference type="AlphaFoldDB" id="A0A7J8LPW8"/>
<gene>
    <name evidence="2" type="ORF">Golob_013574</name>
</gene>
<feature type="compositionally biased region" description="Basic and acidic residues" evidence="1">
    <location>
        <begin position="208"/>
        <end position="217"/>
    </location>
</feature>
<feature type="compositionally biased region" description="Basic residues" evidence="1">
    <location>
        <begin position="236"/>
        <end position="246"/>
    </location>
</feature>
<keyword evidence="3" id="KW-1185">Reference proteome</keyword>
<name>A0A7J8LPW8_9ROSI</name>
<accession>A0A7J8LPW8</accession>
<reference evidence="2 3" key="1">
    <citation type="journal article" date="2019" name="Genome Biol. Evol.">
        <title>Insights into the evolution of the New World diploid cottons (Gossypium, subgenus Houzingenia) based on genome sequencing.</title>
        <authorList>
            <person name="Grover C.E."/>
            <person name="Arick M.A. 2nd"/>
            <person name="Thrash A."/>
            <person name="Conover J.L."/>
            <person name="Sanders W.S."/>
            <person name="Peterson D.G."/>
            <person name="Frelichowski J.E."/>
            <person name="Scheffler J.A."/>
            <person name="Scheffler B.E."/>
            <person name="Wendel J.F."/>
        </authorList>
    </citation>
    <scope>NUCLEOTIDE SEQUENCE [LARGE SCALE GENOMIC DNA]</scope>
    <source>
        <strain evidence="2">157</strain>
        <tissue evidence="2">Leaf</tissue>
    </source>
</reference>
<sequence>VNSNHTSFAYKDYKGLYNEDLHYSSIHGIKRAQYVHYEELTWVQFVRNQPASIDEKAWRTMLIGWDLSIIVVDGALNVIFSGIDLQEFRTIFKYTTTHEAWTTLETAHERTTSSICKVFRSLRFFMKMTIIKEAKDINTVMIDALNRSLQTFKMNLEEVRRDRLKSEKKTTLQVASSIATAEETSTEKLLKQLALLIKNFNEKFKKLSRKNKGDDGGRGINRNKGKVGMNEENSKDKKKVIQRREC</sequence>
<protein>
    <submittedName>
        <fullName evidence="2">Uncharacterized protein</fullName>
    </submittedName>
</protein>
<evidence type="ECO:0000313" key="2">
    <source>
        <dbReference type="EMBL" id="MBA0554475.1"/>
    </source>
</evidence>
<feature type="non-terminal residue" evidence="2">
    <location>
        <position position="246"/>
    </location>
</feature>
<feature type="region of interest" description="Disordered" evidence="1">
    <location>
        <begin position="208"/>
        <end position="246"/>
    </location>
</feature>